<dbReference type="PANTHER" id="PTHR36181">
    <property type="entry name" value="INTRON-ENCODED ENDONUCLEASE AI3-RELATED"/>
    <property type="match status" value="1"/>
</dbReference>
<dbReference type="GO" id="GO:0005739">
    <property type="term" value="C:mitochondrion"/>
    <property type="evidence" value="ECO:0007669"/>
    <property type="project" value="UniProtKB-ARBA"/>
</dbReference>
<evidence type="ECO:0000313" key="3">
    <source>
        <dbReference type="EMBL" id="AYE93107.1"/>
    </source>
</evidence>
<dbReference type="Gene3D" id="3.10.28.10">
    <property type="entry name" value="Homing endonucleases"/>
    <property type="match status" value="2"/>
</dbReference>
<dbReference type="InterPro" id="IPR004860">
    <property type="entry name" value="LAGLIDADG_dom"/>
</dbReference>
<keyword evidence="3" id="KW-0540">Nuclease</keyword>
<gene>
    <name evidence="3" type="ORF">C0991_000044</name>
</gene>
<reference evidence="3" key="1">
    <citation type="submission" date="2018-08" db="EMBL/GenBank/DDBJ databases">
        <title>Comparative mitochondrial genomics of the basidiomycete Termitomyces.</title>
        <authorList>
            <person name="Nieuwenhuis M."/>
        </authorList>
    </citation>
    <scope>NUCLEOTIDE SEQUENCE</scope>
    <source>
        <strain evidence="3">Bzo6</strain>
    </source>
</reference>
<keyword evidence="3" id="KW-0378">Hydrolase</keyword>
<geneLocation type="mitochondrion" evidence="3"/>
<dbReference type="SUPFAM" id="SSF55608">
    <property type="entry name" value="Homing endonucleases"/>
    <property type="match status" value="2"/>
</dbReference>
<evidence type="ECO:0000256" key="1">
    <source>
        <dbReference type="ARBA" id="ARBA00002670"/>
    </source>
</evidence>
<keyword evidence="3" id="KW-0255">Endonuclease</keyword>
<feature type="domain" description="Homing endonuclease LAGLIDADG" evidence="2">
    <location>
        <begin position="111"/>
        <end position="215"/>
    </location>
</feature>
<keyword evidence="3" id="KW-0496">Mitochondrion</keyword>
<dbReference type="InterPro" id="IPR027434">
    <property type="entry name" value="Homing_endonucl"/>
</dbReference>
<dbReference type="Pfam" id="PF00961">
    <property type="entry name" value="LAGLIDADG_1"/>
    <property type="match status" value="2"/>
</dbReference>
<name>A0A386TY05_9AGAR</name>
<accession>A0A386TY05</accession>
<proteinExistence type="predicted"/>
<feature type="domain" description="Homing endonuclease LAGLIDADG" evidence="2">
    <location>
        <begin position="9"/>
        <end position="48"/>
    </location>
</feature>
<dbReference type="InterPro" id="IPR051289">
    <property type="entry name" value="LAGLIDADG_Endonuclease"/>
</dbReference>
<organism evidence="3">
    <name type="scientific">Blastosporella zonata</name>
    <dbReference type="NCBI Taxonomy" id="530045"/>
    <lineage>
        <taxon>Eukaryota</taxon>
        <taxon>Fungi</taxon>
        <taxon>Dikarya</taxon>
        <taxon>Basidiomycota</taxon>
        <taxon>Agaricomycotina</taxon>
        <taxon>Agaricomycetes</taxon>
        <taxon>Agaricomycetidae</taxon>
        <taxon>Agaricales</taxon>
        <taxon>Tricholomatineae</taxon>
        <taxon>Lyophyllaceae</taxon>
        <taxon>Blastosporella</taxon>
    </lineage>
</organism>
<dbReference type="AlphaFoldDB" id="A0A386TY05"/>
<dbReference type="OrthoDB" id="3358646at2759"/>
<protein>
    <submittedName>
        <fullName evidence="3">LAGLIDADG homing endonuclease</fullName>
    </submittedName>
</protein>
<dbReference type="GO" id="GO:0004519">
    <property type="term" value="F:endonuclease activity"/>
    <property type="evidence" value="ECO:0007669"/>
    <property type="project" value="UniProtKB-KW"/>
</dbReference>
<evidence type="ECO:0000259" key="2">
    <source>
        <dbReference type="Pfam" id="PF00961"/>
    </source>
</evidence>
<sequence length="242" mass="27959">MGSINISGYFVHYKVRSRKDLSIIIEHFNKYPLCTSKKINFMVFTKIYELIGHKLHTDVNGFLQLASLINKLNKPLSASLTEELSILGELPDVELESPVINRNPDLKPFWISGFITGEGTFTYFTRIRKKSKNETVKDFTLVMVVSVSLDSKDGYILTSIKIYFGVGKVYQESRGITKYRITIKEEIIDKLVPHFINHPLGGNKLLQYNFWIKIVNLLLENPKRNQERDNNINILIRDLSNF</sequence>
<dbReference type="EMBL" id="MH725792">
    <property type="protein sequence ID" value="AYE93107.1"/>
    <property type="molecule type" value="Genomic_DNA"/>
</dbReference>
<comment type="function">
    <text evidence="1">Mitochondrial DNA endonuclease involved in intron homing.</text>
</comment>
<dbReference type="PANTHER" id="PTHR36181:SF4">
    <property type="entry name" value="LAGLIDADG ENDONUCLEASE"/>
    <property type="match status" value="1"/>
</dbReference>